<reference evidence="2" key="1">
    <citation type="submission" date="2000-07" db="EMBL/GenBank/DDBJ databases">
        <title>Isolation of full-length cDNA clones from macaque brain cDNA libraries.</title>
        <authorList>
            <person name="Osada N."/>
            <person name="Hida M."/>
            <person name="Kusuda J."/>
            <person name="Tanuma R."/>
            <person name="Iseki K."/>
            <person name="Hirai M."/>
            <person name="Terao K."/>
            <person name="Suzuki Y."/>
            <person name="Sugano S."/>
            <person name="Hashimoto K."/>
        </authorList>
    </citation>
    <scope>NUCLEOTIDE SEQUENCE</scope>
</reference>
<dbReference type="EMBL" id="AB046078">
    <property type="protein sequence ID" value="BAB01660.1"/>
    <property type="molecule type" value="mRNA"/>
</dbReference>
<proteinExistence type="evidence at transcript level"/>
<keyword evidence="1" id="KW-1133">Transmembrane helix</keyword>
<sequence>MPKHIYFTFKSVAHGCLEFPRSFTGFCEIKTIFMMLSAFFTVLTFTLKAQHQRWVKL</sequence>
<name>Q9N054_MACFA</name>
<feature type="transmembrane region" description="Helical" evidence="1">
    <location>
        <begin position="29"/>
        <end position="47"/>
    </location>
</feature>
<accession>Q9N054</accession>
<keyword evidence="1" id="KW-0812">Transmembrane</keyword>
<evidence type="ECO:0000256" key="1">
    <source>
        <dbReference type="SAM" id="Phobius"/>
    </source>
</evidence>
<organism evidence="2">
    <name type="scientific">Macaca fascicularis</name>
    <name type="common">Crab-eating macaque</name>
    <name type="synonym">Cynomolgus monkey</name>
    <dbReference type="NCBI Taxonomy" id="9541"/>
    <lineage>
        <taxon>Eukaryota</taxon>
        <taxon>Metazoa</taxon>
        <taxon>Chordata</taxon>
        <taxon>Craniata</taxon>
        <taxon>Vertebrata</taxon>
        <taxon>Euteleostomi</taxon>
        <taxon>Mammalia</taxon>
        <taxon>Eutheria</taxon>
        <taxon>Euarchontoglires</taxon>
        <taxon>Primates</taxon>
        <taxon>Haplorrhini</taxon>
        <taxon>Catarrhini</taxon>
        <taxon>Cercopithecidae</taxon>
        <taxon>Cercopithecinae</taxon>
        <taxon>Macaca</taxon>
    </lineage>
</organism>
<keyword evidence="1" id="KW-0472">Membrane</keyword>
<evidence type="ECO:0000313" key="2">
    <source>
        <dbReference type="EMBL" id="BAB01660.1"/>
    </source>
</evidence>
<protein>
    <submittedName>
        <fullName evidence="2">Unnamed protein product</fullName>
    </submittedName>
</protein>
<dbReference type="AlphaFoldDB" id="Q9N054"/>